<protein>
    <submittedName>
        <fullName evidence="1">Phage DNA binding protein</fullName>
    </submittedName>
</protein>
<dbReference type="Proteomes" id="UP000003536">
    <property type="component" value="Unassembled WGS sequence"/>
</dbReference>
<dbReference type="EMBL" id="AFCX01000670">
    <property type="protein sequence ID" value="EHD04069.1"/>
    <property type="molecule type" value="Genomic_DNA"/>
</dbReference>
<name>G5SAE1_SALET</name>
<dbReference type="InterPro" id="IPR010260">
    <property type="entry name" value="AlpA"/>
</dbReference>
<sequence>MMHLCGLSRSTLYDLIKKNAFPQQITLGGKNVAWLQSEVTAWMADRIAQRKRGYDA</sequence>
<dbReference type="AlphaFoldDB" id="G5SAE1"/>
<proteinExistence type="predicted"/>
<comment type="caution">
    <text evidence="1">The sequence shown here is derived from an EMBL/GenBank/DDBJ whole genome shotgun (WGS) entry which is preliminary data.</text>
</comment>
<evidence type="ECO:0000313" key="1">
    <source>
        <dbReference type="EMBL" id="EHD04069.1"/>
    </source>
</evidence>
<dbReference type="PATRIC" id="fig|913086.3.peg.1576"/>
<accession>G5SAE1</accession>
<dbReference type="InterPro" id="IPR052931">
    <property type="entry name" value="Prophage_regulatory_activator"/>
</dbReference>
<organism evidence="1 2">
    <name type="scientific">Salmonella enterica subsp. enterica serovar Wandsworth str. A4-580</name>
    <dbReference type="NCBI Taxonomy" id="913086"/>
    <lineage>
        <taxon>Bacteria</taxon>
        <taxon>Pseudomonadati</taxon>
        <taxon>Pseudomonadota</taxon>
        <taxon>Gammaproteobacteria</taxon>
        <taxon>Enterobacterales</taxon>
        <taxon>Enterobacteriaceae</taxon>
        <taxon>Salmonella</taxon>
    </lineage>
</organism>
<dbReference type="PANTHER" id="PTHR36154:SF1">
    <property type="entry name" value="DNA-BINDING TRANSCRIPTIONAL ACTIVATOR ALPA"/>
    <property type="match status" value="1"/>
</dbReference>
<gene>
    <name evidence="1" type="ORF">LTSEWAN_2021</name>
</gene>
<reference evidence="1 2" key="1">
    <citation type="journal article" date="2011" name="BMC Genomics">
        <title>Genome sequencing reveals diversification of virulence factor content and possible host adaptation in distinct subpopulations of Salmonella enterica.</title>
        <authorList>
            <person name="den Bakker H.C."/>
            <person name="Moreno Switt A.I."/>
            <person name="Govoni G."/>
            <person name="Cummings C.A."/>
            <person name="Ranieri M.L."/>
            <person name="Degoricija L."/>
            <person name="Hoelzer K."/>
            <person name="Rodriguez-Rivera L.D."/>
            <person name="Brown S."/>
            <person name="Bolchacova E."/>
            <person name="Furtado M.R."/>
            <person name="Wiedmann M."/>
        </authorList>
    </citation>
    <scope>NUCLEOTIDE SEQUENCE [LARGE SCALE GENOMIC DNA]</scope>
    <source>
        <strain evidence="1 2">A4-580</strain>
    </source>
</reference>
<dbReference type="Gene3D" id="1.10.238.160">
    <property type="match status" value="1"/>
</dbReference>
<dbReference type="Pfam" id="PF05930">
    <property type="entry name" value="Phage_AlpA"/>
    <property type="match status" value="1"/>
</dbReference>
<evidence type="ECO:0000313" key="2">
    <source>
        <dbReference type="Proteomes" id="UP000003536"/>
    </source>
</evidence>
<dbReference type="PANTHER" id="PTHR36154">
    <property type="entry name" value="DNA-BINDING TRANSCRIPTIONAL ACTIVATOR ALPA"/>
    <property type="match status" value="1"/>
</dbReference>